<feature type="region of interest" description="Disordered" evidence="1">
    <location>
        <begin position="80"/>
        <end position="132"/>
    </location>
</feature>
<reference evidence="2" key="1">
    <citation type="submission" date="2020-09" db="EMBL/GenBank/DDBJ databases">
        <title>Parvovirus dark matter in the feces of wild birds.</title>
        <authorList>
            <person name="Dai Z."/>
            <person name="Yang S."/>
            <person name="Zhang W."/>
        </authorList>
    </citation>
    <scope>NUCLEOTIDE SEQUENCE</scope>
    <source>
        <strain evidence="2">Swa134par047</strain>
    </source>
</reference>
<proteinExistence type="predicted"/>
<name>A0A8E7L4E5_9VIRU</name>
<protein>
    <submittedName>
        <fullName evidence="2">VP4</fullName>
    </submittedName>
</protein>
<accession>A0A8E7L4E5</accession>
<organism evidence="2">
    <name type="scientific">Cecropis daurica parvoviridae sp</name>
    <dbReference type="NCBI Taxonomy" id="2794470"/>
    <lineage>
        <taxon>Viruses</taxon>
        <taxon>Monodnaviria</taxon>
        <taxon>Shotokuvirae</taxon>
        <taxon>Cossaviricota</taxon>
        <taxon>Quintoviricetes</taxon>
        <taxon>Piccovirales</taxon>
        <taxon>Parvoviridae</taxon>
    </lineage>
</organism>
<evidence type="ECO:0000313" key="2">
    <source>
        <dbReference type="EMBL" id="QVW56811.1"/>
    </source>
</evidence>
<sequence>MPSPRKRPSPSNRGQQLYAYIQKRLGHYWRNVYNTDYASYQQYLSSVVATAVRNRAKLEFNSGLAYSEGHLPEIHPFEESEQHNIEEDPEPPPSPAKRRPDQPSESDDIDEPTAGPSHYPDSPAIPESLDLGDLDFDNMANVQANVPRSMGQTAQSVAQGGAMEVDSESSSRGNAATASASVIANIPPSPRLKTFHVTYHKTFYRYTYGLKHHVLHNDKFVSALVTPYAYYPVDWLPWYISPEEYQSLPNNVKVVHVKSSISLVGTRTAFMHGTSLAGSATTEYVPIVKWAIGLNKKIYMQNNHVNCNSTEPMQVDSVDNTFISEAFKNLYTDPNNMLEVPRHLNGYAIILHNRKNNTNNPYDTVDNTGYYRHDKVLNTAMVNENLGRVLIDYSYSPRSGYIKPARKVLAINATKANGFPSDIIKNLPYNHTVPTFLSLTGQKNKCSMNGALASFGANYSTSVDGQHQQSLETFVNIHPQTGSISTFIPQPQVHLGLLATPSCAPSSDSTDFLNSSLYTVSKNVCTVEFNMDSMCISGDCVAWPDEVRFFLNQKHQFIGQGFQYFGMVPTTTGASTNWEVSSNDEQPLPSVRNTRKTLAKLHMQDTSGETSTSPFEEI</sequence>
<evidence type="ECO:0000256" key="1">
    <source>
        <dbReference type="SAM" id="MobiDB-lite"/>
    </source>
</evidence>
<dbReference type="InterPro" id="IPR003433">
    <property type="entry name" value="Capsid_VP4_densovirus"/>
</dbReference>
<dbReference type="GO" id="GO:0005198">
    <property type="term" value="F:structural molecule activity"/>
    <property type="evidence" value="ECO:0007669"/>
    <property type="project" value="InterPro"/>
</dbReference>
<dbReference type="Pfam" id="PF02336">
    <property type="entry name" value="Denso_VP4"/>
    <property type="match status" value="1"/>
</dbReference>
<dbReference type="EMBL" id="MW046547">
    <property type="protein sequence ID" value="QVW56811.1"/>
    <property type="molecule type" value="Genomic_DNA"/>
</dbReference>